<dbReference type="PANTHER" id="PTHR22443">
    <property type="entry name" value="NON-SPECIFIC LETHAL 1, ISOFORM M"/>
    <property type="match status" value="1"/>
</dbReference>
<organism evidence="3 4">
    <name type="scientific">Anopheles maculatus</name>
    <dbReference type="NCBI Taxonomy" id="74869"/>
    <lineage>
        <taxon>Eukaryota</taxon>
        <taxon>Metazoa</taxon>
        <taxon>Ecdysozoa</taxon>
        <taxon>Arthropoda</taxon>
        <taxon>Hexapoda</taxon>
        <taxon>Insecta</taxon>
        <taxon>Pterygota</taxon>
        <taxon>Neoptera</taxon>
        <taxon>Endopterygota</taxon>
        <taxon>Diptera</taxon>
        <taxon>Nematocera</taxon>
        <taxon>Culicoidea</taxon>
        <taxon>Culicidae</taxon>
        <taxon>Anophelinae</taxon>
        <taxon>Anopheles</taxon>
        <taxon>Anopheles maculatus group</taxon>
    </lineage>
</organism>
<evidence type="ECO:0000313" key="3">
    <source>
        <dbReference type="EnsemblMetazoa" id="AMAM014778-PA"/>
    </source>
</evidence>
<dbReference type="InterPro" id="IPR029332">
    <property type="entry name" value="PEHE_dom"/>
</dbReference>
<keyword evidence="4" id="KW-1185">Reference proteome</keyword>
<feature type="region of interest" description="Disordered" evidence="1">
    <location>
        <begin position="152"/>
        <end position="173"/>
    </location>
</feature>
<dbReference type="AlphaFoldDB" id="A0A182SWE0"/>
<dbReference type="SMART" id="SM01300">
    <property type="entry name" value="PEHE"/>
    <property type="match status" value="1"/>
</dbReference>
<feature type="compositionally biased region" description="Polar residues" evidence="1">
    <location>
        <begin position="266"/>
        <end position="278"/>
    </location>
</feature>
<dbReference type="GO" id="GO:0035035">
    <property type="term" value="F:histone acetyltransferase binding"/>
    <property type="evidence" value="ECO:0007669"/>
    <property type="project" value="TreeGrafter"/>
</dbReference>
<proteinExistence type="predicted"/>
<protein>
    <recommendedName>
        <fullName evidence="2">PEHE domain-containing protein</fullName>
    </recommendedName>
</protein>
<dbReference type="Proteomes" id="UP000075901">
    <property type="component" value="Unassembled WGS sequence"/>
</dbReference>
<reference evidence="4" key="1">
    <citation type="submission" date="2013-09" db="EMBL/GenBank/DDBJ databases">
        <title>The Genome Sequence of Anopheles maculatus species B.</title>
        <authorList>
            <consortium name="The Broad Institute Genomics Platform"/>
            <person name="Neafsey D.E."/>
            <person name="Besansky N."/>
            <person name="Howell P."/>
            <person name="Walton C."/>
            <person name="Young S.K."/>
            <person name="Zeng Q."/>
            <person name="Gargeya S."/>
            <person name="Fitzgerald M."/>
            <person name="Haas B."/>
            <person name="Abouelleil A."/>
            <person name="Allen A.W."/>
            <person name="Alvarado L."/>
            <person name="Arachchi H.M."/>
            <person name="Berlin A.M."/>
            <person name="Chapman S.B."/>
            <person name="Gainer-Dewar J."/>
            <person name="Goldberg J."/>
            <person name="Griggs A."/>
            <person name="Gujja S."/>
            <person name="Hansen M."/>
            <person name="Howarth C."/>
            <person name="Imamovic A."/>
            <person name="Ireland A."/>
            <person name="Larimer J."/>
            <person name="McCowan C."/>
            <person name="Murphy C."/>
            <person name="Pearson M."/>
            <person name="Poon T.W."/>
            <person name="Priest M."/>
            <person name="Roberts A."/>
            <person name="Saif S."/>
            <person name="Shea T."/>
            <person name="Sisk P."/>
            <person name="Sykes S."/>
            <person name="Wortman J."/>
            <person name="Nusbaum C."/>
            <person name="Birren B."/>
        </authorList>
    </citation>
    <scope>NUCLEOTIDE SEQUENCE [LARGE SCALE GENOMIC DNA]</scope>
    <source>
        <strain evidence="4">maculatus3</strain>
    </source>
</reference>
<evidence type="ECO:0000313" key="4">
    <source>
        <dbReference type="Proteomes" id="UP000075901"/>
    </source>
</evidence>
<name>A0A182SWE0_9DIPT</name>
<accession>A0A182SWE0</accession>
<dbReference type="EnsemblMetazoa" id="AMAM014778-RA">
    <property type="protein sequence ID" value="AMAM014778-PA"/>
    <property type="gene ID" value="AMAM014778"/>
</dbReference>
<dbReference type="PANTHER" id="PTHR22443:SF18">
    <property type="entry name" value="NON-SPECIFIC LETHAL 1, ISOFORM M"/>
    <property type="match status" value="1"/>
</dbReference>
<evidence type="ECO:0000256" key="1">
    <source>
        <dbReference type="SAM" id="MobiDB-lite"/>
    </source>
</evidence>
<sequence length="289" mass="31365">SGYAYDGSRSGSNGHRNNKNQAAGVCKSRKSSHCYDNYDGNDGMVSRSRNTSPTPNNRNERRYRNSSAFDIGSIVIPQSMAASTRVSLPQYKDIAVPKWRIVGDQEDAEESFNSQLNSSDMVSSNDQNILLTIGAEGTEAANANVMKTPVKSDAATTTIPPNGTKTAPSTSSAGYMVEAVQQQQQQLIVIPAQDEEDISDEAIMLKHDRALQEERKKFRTYLKFPWSRPRAKRRTDSRAGSSGGNTPDPTSPAPPTPMVEHDSSPACPSTPITPQDGQELSEANVINGN</sequence>
<reference evidence="3" key="2">
    <citation type="submission" date="2020-05" db="UniProtKB">
        <authorList>
            <consortium name="EnsemblMetazoa"/>
        </authorList>
    </citation>
    <scope>IDENTIFICATION</scope>
    <source>
        <strain evidence="3">maculatus3</strain>
    </source>
</reference>
<feature type="compositionally biased region" description="Polar residues" evidence="1">
    <location>
        <begin position="9"/>
        <end position="21"/>
    </location>
</feature>
<feature type="region of interest" description="Disordered" evidence="1">
    <location>
        <begin position="1"/>
        <end position="65"/>
    </location>
</feature>
<dbReference type="VEuPathDB" id="VectorBase:AMAM014778"/>
<feature type="region of interest" description="Disordered" evidence="1">
    <location>
        <begin position="228"/>
        <end position="289"/>
    </location>
</feature>
<feature type="domain" description="PEHE" evidence="2">
    <location>
        <begin position="94"/>
        <end position="284"/>
    </location>
</feature>
<evidence type="ECO:0000259" key="2">
    <source>
        <dbReference type="SMART" id="SM01300"/>
    </source>
</evidence>
<dbReference type="GO" id="GO:0044545">
    <property type="term" value="C:NSL complex"/>
    <property type="evidence" value="ECO:0007669"/>
    <property type="project" value="TreeGrafter"/>
</dbReference>
<dbReference type="InterPro" id="IPR026180">
    <property type="entry name" value="NSL1"/>
</dbReference>
<feature type="compositionally biased region" description="Polar residues" evidence="1">
    <location>
        <begin position="154"/>
        <end position="173"/>
    </location>
</feature>